<reference evidence="3" key="1">
    <citation type="submission" date="2014-07" db="EMBL/GenBank/DDBJ databases">
        <authorList>
            <person name="Wibberg D."/>
        </authorList>
    </citation>
    <scope>NUCLEOTIDE SEQUENCE [LARGE SCALE GENOMIC DNA]</scope>
    <source>
        <strain evidence="3">DG5</strain>
    </source>
</reference>
<evidence type="ECO:0000256" key="1">
    <source>
        <dbReference type="SAM" id="Phobius"/>
    </source>
</evidence>
<keyword evidence="3" id="KW-1185">Reference proteome</keyword>
<proteinExistence type="predicted"/>
<evidence type="ECO:0000313" key="3">
    <source>
        <dbReference type="Proteomes" id="UP000032431"/>
    </source>
</evidence>
<feature type="transmembrane region" description="Helical" evidence="1">
    <location>
        <begin position="7"/>
        <end position="26"/>
    </location>
</feature>
<feature type="transmembrane region" description="Helical" evidence="1">
    <location>
        <begin position="107"/>
        <end position="127"/>
    </location>
</feature>
<keyword evidence="1" id="KW-1133">Transmembrane helix</keyword>
<dbReference type="PATRIC" id="fig|29343.3.peg.1205"/>
<sequence length="174" mass="19468">MEKKITTFSIALGGILAALSVALMFLTALFPIAEFVFPGMAGILLIAAVFEMGEKRAFLIFAAVGILSLLLPIEKSSAVYYILFLGHYPIVKSYIERIQNNVIKWAVKVVFFNICCALTLLISVFLLNFDVNALKYGLLLTIILFNVTFIIYDIAVSKIIVLYSLKIRKLIKRH</sequence>
<protein>
    <submittedName>
        <fullName evidence="2">Putative membrane protein</fullName>
    </submittedName>
</protein>
<dbReference type="EMBL" id="LM995447">
    <property type="protein sequence ID" value="CDZ24263.1"/>
    <property type="molecule type" value="Genomic_DNA"/>
</dbReference>
<feature type="transmembrane region" description="Helical" evidence="1">
    <location>
        <begin position="32"/>
        <end position="50"/>
    </location>
</feature>
<feature type="transmembrane region" description="Helical" evidence="1">
    <location>
        <begin position="79"/>
        <end position="95"/>
    </location>
</feature>
<evidence type="ECO:0000313" key="2">
    <source>
        <dbReference type="EMBL" id="CDZ24263.1"/>
    </source>
</evidence>
<keyword evidence="1" id="KW-0812">Transmembrane</keyword>
<dbReference type="KEGG" id="ccel:CCDG5_1146"/>
<accession>A0A078KP73</accession>
<feature type="transmembrane region" description="Helical" evidence="1">
    <location>
        <begin position="139"/>
        <end position="165"/>
    </location>
</feature>
<dbReference type="HOGENOM" id="CLU_122392_0_0_9"/>
<keyword evidence="1" id="KW-0472">Membrane</keyword>
<dbReference type="AlphaFoldDB" id="A0A078KP73"/>
<name>A0A078KP73_9FIRM</name>
<dbReference type="OrthoDB" id="1861475at2"/>
<dbReference type="STRING" id="29343.CCDG5_1146"/>
<gene>
    <name evidence="2" type="ORF">CCDG5_1146</name>
</gene>
<organism evidence="2 3">
    <name type="scientific">[Clostridium] cellulosi</name>
    <dbReference type="NCBI Taxonomy" id="29343"/>
    <lineage>
        <taxon>Bacteria</taxon>
        <taxon>Bacillati</taxon>
        <taxon>Bacillota</taxon>
        <taxon>Clostridia</taxon>
        <taxon>Eubacteriales</taxon>
        <taxon>Oscillospiraceae</taxon>
        <taxon>Oscillospiraceae incertae sedis</taxon>
    </lineage>
</organism>
<feature type="transmembrane region" description="Helical" evidence="1">
    <location>
        <begin position="57"/>
        <end position="73"/>
    </location>
</feature>
<dbReference type="Proteomes" id="UP000032431">
    <property type="component" value="Chromosome I"/>
</dbReference>